<proteinExistence type="predicted"/>
<evidence type="ECO:0000313" key="3">
    <source>
        <dbReference type="Proteomes" id="UP000198362"/>
    </source>
</evidence>
<keyword evidence="1" id="KW-1133">Transmembrane helix</keyword>
<accession>A0A239FSX2</accession>
<keyword evidence="3" id="KW-1185">Reference proteome</keyword>
<feature type="transmembrane region" description="Helical" evidence="1">
    <location>
        <begin position="28"/>
        <end position="46"/>
    </location>
</feature>
<name>A0A239FSX2_9ACTN</name>
<feature type="transmembrane region" description="Helical" evidence="1">
    <location>
        <begin position="142"/>
        <end position="163"/>
    </location>
</feature>
<organism evidence="2 3">
    <name type="scientific">Asanoa hainanensis</name>
    <dbReference type="NCBI Taxonomy" id="560556"/>
    <lineage>
        <taxon>Bacteria</taxon>
        <taxon>Bacillati</taxon>
        <taxon>Actinomycetota</taxon>
        <taxon>Actinomycetes</taxon>
        <taxon>Micromonosporales</taxon>
        <taxon>Micromonosporaceae</taxon>
        <taxon>Asanoa</taxon>
    </lineage>
</organism>
<gene>
    <name evidence="2" type="ORF">SAMN05421812_10139</name>
</gene>
<dbReference type="RefSeq" id="WP_089243343.1">
    <property type="nucleotide sequence ID" value="NZ_FZPH01000001.1"/>
</dbReference>
<keyword evidence="1" id="KW-0812">Transmembrane</keyword>
<dbReference type="OrthoDB" id="10010412at2"/>
<dbReference type="EMBL" id="FZPH01000001">
    <property type="protein sequence ID" value="SNS59292.1"/>
    <property type="molecule type" value="Genomic_DNA"/>
</dbReference>
<keyword evidence="1" id="KW-0472">Membrane</keyword>
<reference evidence="2 3" key="1">
    <citation type="submission" date="2017-06" db="EMBL/GenBank/DDBJ databases">
        <authorList>
            <person name="Kim H.J."/>
            <person name="Triplett B.A."/>
        </authorList>
    </citation>
    <scope>NUCLEOTIDE SEQUENCE [LARGE SCALE GENOMIC DNA]</scope>
    <source>
        <strain evidence="2 3">CGMCC 4.5593</strain>
    </source>
</reference>
<protein>
    <submittedName>
        <fullName evidence="2">Uncharacterized protein</fullName>
    </submittedName>
</protein>
<dbReference type="Proteomes" id="UP000198362">
    <property type="component" value="Unassembled WGS sequence"/>
</dbReference>
<evidence type="ECO:0000313" key="2">
    <source>
        <dbReference type="EMBL" id="SNS59292.1"/>
    </source>
</evidence>
<sequence>MSSFARVVVLFALLAAAAGIRADPPWSLWLAGIALLTAAAVLALELRMRRYEAREEARRSAYADRPRTLATRAVRSLTDDIDEDLSRADYARRMRHKASRTAPASRRLRPPPYRAALSPIGDPEDHVDTIAERVAQRMKWDALWWFLAAVAVSIPVGIFVNQIS</sequence>
<dbReference type="AlphaFoldDB" id="A0A239FSX2"/>
<evidence type="ECO:0000256" key="1">
    <source>
        <dbReference type="SAM" id="Phobius"/>
    </source>
</evidence>